<keyword evidence="2" id="KW-1185">Reference proteome</keyword>
<gene>
    <name evidence="1" type="ORF">C8N28_0534</name>
</gene>
<dbReference type="RefSeq" id="WP_165870289.1">
    <property type="nucleotide sequence ID" value="NZ_SMGO01000001.1"/>
</dbReference>
<comment type="caution">
    <text evidence="1">The sequence shown here is derived from an EMBL/GenBank/DDBJ whole genome shotgun (WGS) entry which is preliminary data.</text>
</comment>
<reference evidence="1 2" key="1">
    <citation type="submission" date="2019-03" db="EMBL/GenBank/DDBJ databases">
        <title>Genomic Encyclopedia of Archaeal and Bacterial Type Strains, Phase II (KMG-II): from individual species to whole genera.</title>
        <authorList>
            <person name="Goeker M."/>
        </authorList>
    </citation>
    <scope>NUCLEOTIDE SEQUENCE [LARGE SCALE GENOMIC DNA]</scope>
    <source>
        <strain evidence="1 2">DSM 22554</strain>
    </source>
</reference>
<organism evidence="1 2">
    <name type="scientific">Albibacterium bauzanense</name>
    <dbReference type="NCBI Taxonomy" id="653929"/>
    <lineage>
        <taxon>Bacteria</taxon>
        <taxon>Pseudomonadati</taxon>
        <taxon>Bacteroidota</taxon>
        <taxon>Sphingobacteriia</taxon>
        <taxon>Sphingobacteriales</taxon>
        <taxon>Sphingobacteriaceae</taxon>
        <taxon>Albibacterium</taxon>
    </lineage>
</organism>
<dbReference type="EMBL" id="SMGO01000001">
    <property type="protein sequence ID" value="TCK85233.1"/>
    <property type="molecule type" value="Genomic_DNA"/>
</dbReference>
<proteinExistence type="predicted"/>
<accession>A0A4R1M665</accession>
<evidence type="ECO:0000313" key="2">
    <source>
        <dbReference type="Proteomes" id="UP000294616"/>
    </source>
</evidence>
<dbReference type="Proteomes" id="UP000294616">
    <property type="component" value="Unassembled WGS sequence"/>
</dbReference>
<protein>
    <submittedName>
        <fullName evidence="1">Uncharacterized protein</fullName>
    </submittedName>
</protein>
<name>A0A4R1M665_9SPHI</name>
<dbReference type="AlphaFoldDB" id="A0A4R1M665"/>
<sequence length="55" mass="6463">MKTPGKTVRADKKSEVFKKKGSNNDSFNDFDDEMELEDFSEFEDLDDFDVEDDDF</sequence>
<evidence type="ECO:0000313" key="1">
    <source>
        <dbReference type="EMBL" id="TCK85233.1"/>
    </source>
</evidence>